<comment type="caution">
    <text evidence="1">The sequence shown here is derived from an EMBL/GenBank/DDBJ whole genome shotgun (WGS) entry which is preliminary data.</text>
</comment>
<evidence type="ECO:0000313" key="2">
    <source>
        <dbReference type="Proteomes" id="UP000002971"/>
    </source>
</evidence>
<evidence type="ECO:0000313" key="1">
    <source>
        <dbReference type="EMBL" id="EGM51603.1"/>
    </source>
</evidence>
<reference evidence="1 2" key="1">
    <citation type="journal article" date="2011" name="J. Bacteriol.">
        <title>Genome Sequence of Lactobacillus ruminis SPM0211, Isolated from a Fecal Sample from a Healthy Korean.</title>
        <authorList>
            <person name="Lee S."/>
            <person name="Cho Y.J."/>
            <person name="Lee A.H."/>
            <person name="Chun J."/>
            <person name="Ha N.J."/>
            <person name="Ko G."/>
        </authorList>
    </citation>
    <scope>NUCLEOTIDE SEQUENCE [LARGE SCALE GENOMIC DNA]</scope>
    <source>
        <strain evidence="1 2">SPM0211</strain>
    </source>
</reference>
<dbReference type="AlphaFoldDB" id="F7R0M7"/>
<gene>
    <name evidence="1" type="ORF">LRU_01117</name>
</gene>
<sequence>MEIVWRADLSCAAFGKITDKSMKMGFLSVNVLLQKRRLRTKWAKMAVCP</sequence>
<dbReference type="EMBL" id="AFOJ01000005">
    <property type="protein sequence ID" value="EGM51603.1"/>
    <property type="molecule type" value="Genomic_DNA"/>
</dbReference>
<dbReference type="Proteomes" id="UP000002971">
    <property type="component" value="Unassembled WGS sequence"/>
</dbReference>
<name>F7R0M7_9LACO</name>
<proteinExistence type="predicted"/>
<protein>
    <submittedName>
        <fullName evidence="1">Uncharacterized protein</fullName>
    </submittedName>
</protein>
<organism evidence="1 2">
    <name type="scientific">Ligilactobacillus ruminis SPM0211</name>
    <dbReference type="NCBI Taxonomy" id="1040964"/>
    <lineage>
        <taxon>Bacteria</taxon>
        <taxon>Bacillati</taxon>
        <taxon>Bacillota</taxon>
        <taxon>Bacilli</taxon>
        <taxon>Lactobacillales</taxon>
        <taxon>Lactobacillaceae</taxon>
        <taxon>Ligilactobacillus</taxon>
    </lineage>
</organism>
<accession>F7R0M7</accession>